<dbReference type="GeneID" id="6569844"/>
<dbReference type="InterPro" id="IPR006170">
    <property type="entry name" value="PBP/GOBP"/>
</dbReference>
<dbReference type="HOGENOM" id="CLU_1148246_0_0_1"/>
<evidence type="ECO:0000256" key="2">
    <source>
        <dbReference type="ARBA" id="ARBA00008098"/>
    </source>
</evidence>
<keyword evidence="7" id="KW-1185">Reference proteome</keyword>
<dbReference type="SMART" id="SM00708">
    <property type="entry name" value="PhBP"/>
    <property type="match status" value="2"/>
</dbReference>
<comment type="subcellular location">
    <subcellularLocation>
        <location evidence="1">Secreted</location>
    </subcellularLocation>
</comment>
<name>B4JYG9_DROGR</name>
<dbReference type="Gene3D" id="1.10.238.20">
    <property type="entry name" value="Pheromone/general odorant binding protein domain"/>
    <property type="match status" value="2"/>
</dbReference>
<keyword evidence="4 5" id="KW-0732">Signal</keyword>
<comment type="similarity">
    <text evidence="2">Belongs to the PBP/GOBP family.</text>
</comment>
<dbReference type="CTD" id="40746"/>
<organism evidence="7">
    <name type="scientific">Drosophila grimshawi</name>
    <name type="common">Hawaiian fruit fly</name>
    <name type="synonym">Idiomyia grimshawi</name>
    <dbReference type="NCBI Taxonomy" id="7222"/>
    <lineage>
        <taxon>Eukaryota</taxon>
        <taxon>Metazoa</taxon>
        <taxon>Ecdysozoa</taxon>
        <taxon>Arthropoda</taxon>
        <taxon>Hexapoda</taxon>
        <taxon>Insecta</taxon>
        <taxon>Pterygota</taxon>
        <taxon>Neoptera</taxon>
        <taxon>Endopterygota</taxon>
        <taxon>Diptera</taxon>
        <taxon>Brachycera</taxon>
        <taxon>Muscomorpha</taxon>
        <taxon>Ephydroidea</taxon>
        <taxon>Drosophilidae</taxon>
        <taxon>Drosophila</taxon>
        <taxon>Hawaiian Drosophila</taxon>
    </lineage>
</organism>
<dbReference type="EMBL" id="CH916377">
    <property type="protein sequence ID" value="EDV90731.1"/>
    <property type="molecule type" value="Genomic_DNA"/>
</dbReference>
<protein>
    <submittedName>
        <fullName evidence="6">GH14012</fullName>
    </submittedName>
</protein>
<dbReference type="GO" id="GO:0005549">
    <property type="term" value="F:odorant binding"/>
    <property type="evidence" value="ECO:0007669"/>
    <property type="project" value="InterPro"/>
</dbReference>
<gene>
    <name evidence="6" type="primary">Dgri\GH14012</name>
    <name evidence="6" type="ORF">Dgri_GH14012</name>
    <name evidence="6" type="ORF">GH14012</name>
</gene>
<dbReference type="InParanoid" id="B4JYG9"/>
<keyword evidence="3" id="KW-0964">Secreted</keyword>
<dbReference type="KEGG" id="dgr:6569844"/>
<sequence>MRCQLLTICLFLIVLESSAWLPGEESTLDKCLKNYGGMNTALLERLQRYTQWSDSYEEVPCFTQCYLNEMFDIYSDIAGFDEERTKQRFGEAVYNACRDRLQPNQLGYGGKEQSSCERAYAGFHCIASLENDPLILIDNLPNITDAAKSAMKECLQKTDRVLWDRFGDYSRFPVTEPIPCFTHCFIGKLELFDKHKNRWRLPAMRQMLGVPGVGAKVSSCPRRRARNPCAAAYQQFTCFVLAVK</sequence>
<dbReference type="eggNOG" id="ENOG502T7WP">
    <property type="taxonomic scope" value="Eukaryota"/>
</dbReference>
<evidence type="ECO:0000256" key="3">
    <source>
        <dbReference type="ARBA" id="ARBA00022525"/>
    </source>
</evidence>
<dbReference type="OMA" id="PCFTRCF"/>
<dbReference type="AlphaFoldDB" id="B4JYG9"/>
<dbReference type="Pfam" id="PF01395">
    <property type="entry name" value="PBP_GOBP"/>
    <property type="match status" value="2"/>
</dbReference>
<dbReference type="FunCoup" id="B4JYG9">
    <property type="interactions" value="18"/>
</dbReference>
<dbReference type="OrthoDB" id="7929458at2759"/>
<dbReference type="GO" id="GO:0007608">
    <property type="term" value="P:sensory perception of smell"/>
    <property type="evidence" value="ECO:0007669"/>
    <property type="project" value="TreeGrafter"/>
</dbReference>
<evidence type="ECO:0000256" key="4">
    <source>
        <dbReference type="ARBA" id="ARBA00022729"/>
    </source>
</evidence>
<proteinExistence type="inferred from homology"/>
<dbReference type="Proteomes" id="UP000001070">
    <property type="component" value="Unassembled WGS sequence"/>
</dbReference>
<reference evidence="6 7" key="1">
    <citation type="journal article" date="2007" name="Nature">
        <title>Evolution of genes and genomes on the Drosophila phylogeny.</title>
        <authorList>
            <consortium name="Drosophila 12 Genomes Consortium"/>
            <person name="Clark A.G."/>
            <person name="Eisen M.B."/>
            <person name="Smith D.R."/>
            <person name="Bergman C.M."/>
            <person name="Oliver B."/>
            <person name="Markow T.A."/>
            <person name="Kaufman T.C."/>
            <person name="Kellis M."/>
            <person name="Gelbart W."/>
            <person name="Iyer V.N."/>
            <person name="Pollard D.A."/>
            <person name="Sackton T.B."/>
            <person name="Larracuente A.M."/>
            <person name="Singh N.D."/>
            <person name="Abad J.P."/>
            <person name="Abt D.N."/>
            <person name="Adryan B."/>
            <person name="Aguade M."/>
            <person name="Akashi H."/>
            <person name="Anderson W.W."/>
            <person name="Aquadro C.F."/>
            <person name="Ardell D.H."/>
            <person name="Arguello R."/>
            <person name="Artieri C.G."/>
            <person name="Barbash D.A."/>
            <person name="Barker D."/>
            <person name="Barsanti P."/>
            <person name="Batterham P."/>
            <person name="Batzoglou S."/>
            <person name="Begun D."/>
            <person name="Bhutkar A."/>
            <person name="Blanco E."/>
            <person name="Bosak S.A."/>
            <person name="Bradley R.K."/>
            <person name="Brand A.D."/>
            <person name="Brent M.R."/>
            <person name="Brooks A.N."/>
            <person name="Brown R.H."/>
            <person name="Butlin R.K."/>
            <person name="Caggese C."/>
            <person name="Calvi B.R."/>
            <person name="Bernardo de Carvalho A."/>
            <person name="Caspi A."/>
            <person name="Castrezana S."/>
            <person name="Celniker S.E."/>
            <person name="Chang J.L."/>
            <person name="Chapple C."/>
            <person name="Chatterji S."/>
            <person name="Chinwalla A."/>
            <person name="Civetta A."/>
            <person name="Clifton S.W."/>
            <person name="Comeron J.M."/>
            <person name="Costello J.C."/>
            <person name="Coyne J.A."/>
            <person name="Daub J."/>
            <person name="David R.G."/>
            <person name="Delcher A.L."/>
            <person name="Delehaunty K."/>
            <person name="Do C.B."/>
            <person name="Ebling H."/>
            <person name="Edwards K."/>
            <person name="Eickbush T."/>
            <person name="Evans J.D."/>
            <person name="Filipski A."/>
            <person name="Findeiss S."/>
            <person name="Freyhult E."/>
            <person name="Fulton L."/>
            <person name="Fulton R."/>
            <person name="Garcia A.C."/>
            <person name="Gardiner A."/>
            <person name="Garfield D.A."/>
            <person name="Garvin B.E."/>
            <person name="Gibson G."/>
            <person name="Gilbert D."/>
            <person name="Gnerre S."/>
            <person name="Godfrey J."/>
            <person name="Good R."/>
            <person name="Gotea V."/>
            <person name="Gravely B."/>
            <person name="Greenberg A.J."/>
            <person name="Griffiths-Jones S."/>
            <person name="Gross S."/>
            <person name="Guigo R."/>
            <person name="Gustafson E.A."/>
            <person name="Haerty W."/>
            <person name="Hahn M.W."/>
            <person name="Halligan D.L."/>
            <person name="Halpern A.L."/>
            <person name="Halter G.M."/>
            <person name="Han M.V."/>
            <person name="Heger A."/>
            <person name="Hillier L."/>
            <person name="Hinrichs A.S."/>
            <person name="Holmes I."/>
            <person name="Hoskins R.A."/>
            <person name="Hubisz M.J."/>
            <person name="Hultmark D."/>
            <person name="Huntley M.A."/>
            <person name="Jaffe D.B."/>
            <person name="Jagadeeshan S."/>
            <person name="Jeck W.R."/>
            <person name="Johnson J."/>
            <person name="Jones C.D."/>
            <person name="Jordan W.C."/>
            <person name="Karpen G.H."/>
            <person name="Kataoka E."/>
            <person name="Keightley P.D."/>
            <person name="Kheradpour P."/>
            <person name="Kirkness E.F."/>
            <person name="Koerich L.B."/>
            <person name="Kristiansen K."/>
            <person name="Kudrna D."/>
            <person name="Kulathinal R.J."/>
            <person name="Kumar S."/>
            <person name="Kwok R."/>
            <person name="Lander E."/>
            <person name="Langley C.H."/>
            <person name="Lapoint R."/>
            <person name="Lazzaro B.P."/>
            <person name="Lee S.J."/>
            <person name="Levesque L."/>
            <person name="Li R."/>
            <person name="Lin C.F."/>
            <person name="Lin M.F."/>
            <person name="Lindblad-Toh K."/>
            <person name="Llopart A."/>
            <person name="Long M."/>
            <person name="Low L."/>
            <person name="Lozovsky E."/>
            <person name="Lu J."/>
            <person name="Luo M."/>
            <person name="Machado C.A."/>
            <person name="Makalowski W."/>
            <person name="Marzo M."/>
            <person name="Matsuda M."/>
            <person name="Matzkin L."/>
            <person name="McAllister B."/>
            <person name="McBride C.S."/>
            <person name="McKernan B."/>
            <person name="McKernan K."/>
            <person name="Mendez-Lago M."/>
            <person name="Minx P."/>
            <person name="Mollenhauer M.U."/>
            <person name="Montooth K."/>
            <person name="Mount S.M."/>
            <person name="Mu X."/>
            <person name="Myers E."/>
            <person name="Negre B."/>
            <person name="Newfeld S."/>
            <person name="Nielsen R."/>
            <person name="Noor M.A."/>
            <person name="O'Grady P."/>
            <person name="Pachter L."/>
            <person name="Papaceit M."/>
            <person name="Parisi M.J."/>
            <person name="Parisi M."/>
            <person name="Parts L."/>
            <person name="Pedersen J.S."/>
            <person name="Pesole G."/>
            <person name="Phillippy A.M."/>
            <person name="Ponting C.P."/>
            <person name="Pop M."/>
            <person name="Porcelli D."/>
            <person name="Powell J.R."/>
            <person name="Prohaska S."/>
            <person name="Pruitt K."/>
            <person name="Puig M."/>
            <person name="Quesneville H."/>
            <person name="Ram K.R."/>
            <person name="Rand D."/>
            <person name="Rasmussen M.D."/>
            <person name="Reed L.K."/>
            <person name="Reenan R."/>
            <person name="Reily A."/>
            <person name="Remington K.A."/>
            <person name="Rieger T.T."/>
            <person name="Ritchie M.G."/>
            <person name="Robin C."/>
            <person name="Rogers Y.H."/>
            <person name="Rohde C."/>
            <person name="Rozas J."/>
            <person name="Rubenfield M.J."/>
            <person name="Ruiz A."/>
            <person name="Russo S."/>
            <person name="Salzberg S.L."/>
            <person name="Sanchez-Gracia A."/>
            <person name="Saranga D.J."/>
            <person name="Sato H."/>
            <person name="Schaeffer S.W."/>
            <person name="Schatz M.C."/>
            <person name="Schlenke T."/>
            <person name="Schwartz R."/>
            <person name="Segarra C."/>
            <person name="Singh R.S."/>
            <person name="Sirot L."/>
            <person name="Sirota M."/>
            <person name="Sisneros N.B."/>
            <person name="Smith C.D."/>
            <person name="Smith T.F."/>
            <person name="Spieth J."/>
            <person name="Stage D.E."/>
            <person name="Stark A."/>
            <person name="Stephan W."/>
            <person name="Strausberg R.L."/>
            <person name="Strempel S."/>
            <person name="Sturgill D."/>
            <person name="Sutton G."/>
            <person name="Sutton G.G."/>
            <person name="Tao W."/>
            <person name="Teichmann S."/>
            <person name="Tobari Y.N."/>
            <person name="Tomimura Y."/>
            <person name="Tsolas J.M."/>
            <person name="Valente V.L."/>
            <person name="Venter E."/>
            <person name="Venter J.C."/>
            <person name="Vicario S."/>
            <person name="Vieira F.G."/>
            <person name="Vilella A.J."/>
            <person name="Villasante A."/>
            <person name="Walenz B."/>
            <person name="Wang J."/>
            <person name="Wasserman M."/>
            <person name="Watts T."/>
            <person name="Wilson D."/>
            <person name="Wilson R.K."/>
            <person name="Wing R.A."/>
            <person name="Wolfner M.F."/>
            <person name="Wong A."/>
            <person name="Wong G.K."/>
            <person name="Wu C.I."/>
            <person name="Wu G."/>
            <person name="Yamamoto D."/>
            <person name="Yang H.P."/>
            <person name="Yang S.P."/>
            <person name="Yorke J.A."/>
            <person name="Yoshida K."/>
            <person name="Zdobnov E."/>
            <person name="Zhang P."/>
            <person name="Zhang Y."/>
            <person name="Zimin A.V."/>
            <person name="Baldwin J."/>
            <person name="Abdouelleil A."/>
            <person name="Abdulkadir J."/>
            <person name="Abebe A."/>
            <person name="Abera B."/>
            <person name="Abreu J."/>
            <person name="Acer S.C."/>
            <person name="Aftuck L."/>
            <person name="Alexander A."/>
            <person name="An P."/>
            <person name="Anderson E."/>
            <person name="Anderson S."/>
            <person name="Arachi H."/>
            <person name="Azer M."/>
            <person name="Bachantsang P."/>
            <person name="Barry A."/>
            <person name="Bayul T."/>
            <person name="Berlin A."/>
            <person name="Bessette D."/>
            <person name="Bloom T."/>
            <person name="Blye J."/>
            <person name="Boguslavskiy L."/>
            <person name="Bonnet C."/>
            <person name="Boukhgalter B."/>
            <person name="Bourzgui I."/>
            <person name="Brown A."/>
            <person name="Cahill P."/>
            <person name="Channer S."/>
            <person name="Cheshatsang Y."/>
            <person name="Chuda L."/>
            <person name="Citroen M."/>
            <person name="Collymore A."/>
            <person name="Cooke P."/>
            <person name="Costello M."/>
            <person name="D'Aco K."/>
            <person name="Daza R."/>
            <person name="De Haan G."/>
            <person name="DeGray S."/>
            <person name="DeMaso C."/>
            <person name="Dhargay N."/>
            <person name="Dooley K."/>
            <person name="Dooley E."/>
            <person name="Doricent M."/>
            <person name="Dorje P."/>
            <person name="Dorjee K."/>
            <person name="Dupes A."/>
            <person name="Elong R."/>
            <person name="Falk J."/>
            <person name="Farina A."/>
            <person name="Faro S."/>
            <person name="Ferguson D."/>
            <person name="Fisher S."/>
            <person name="Foley C.D."/>
            <person name="Franke A."/>
            <person name="Friedrich D."/>
            <person name="Gadbois L."/>
            <person name="Gearin G."/>
            <person name="Gearin C.R."/>
            <person name="Giannoukos G."/>
            <person name="Goode T."/>
            <person name="Graham J."/>
            <person name="Grandbois E."/>
            <person name="Grewal S."/>
            <person name="Gyaltsen K."/>
            <person name="Hafez N."/>
            <person name="Hagos B."/>
            <person name="Hall J."/>
            <person name="Henson C."/>
            <person name="Hollinger A."/>
            <person name="Honan T."/>
            <person name="Huard M.D."/>
            <person name="Hughes L."/>
            <person name="Hurhula B."/>
            <person name="Husby M.E."/>
            <person name="Kamat A."/>
            <person name="Kanga B."/>
            <person name="Kashin S."/>
            <person name="Khazanovich D."/>
            <person name="Kisner P."/>
            <person name="Lance K."/>
            <person name="Lara M."/>
            <person name="Lee W."/>
            <person name="Lennon N."/>
            <person name="Letendre F."/>
            <person name="LeVine R."/>
            <person name="Lipovsky A."/>
            <person name="Liu X."/>
            <person name="Liu J."/>
            <person name="Liu S."/>
            <person name="Lokyitsang T."/>
            <person name="Lokyitsang Y."/>
            <person name="Lubonja R."/>
            <person name="Lui A."/>
            <person name="MacDonald P."/>
            <person name="Magnisalis V."/>
            <person name="Maru K."/>
            <person name="Matthews C."/>
            <person name="McCusker W."/>
            <person name="McDonough S."/>
            <person name="Mehta T."/>
            <person name="Meldrim J."/>
            <person name="Meneus L."/>
            <person name="Mihai O."/>
            <person name="Mihalev A."/>
            <person name="Mihova T."/>
            <person name="Mittelman R."/>
            <person name="Mlenga V."/>
            <person name="Montmayeur A."/>
            <person name="Mulrain L."/>
            <person name="Navidi A."/>
            <person name="Naylor J."/>
            <person name="Negash T."/>
            <person name="Nguyen T."/>
            <person name="Nguyen N."/>
            <person name="Nicol R."/>
            <person name="Norbu C."/>
            <person name="Norbu N."/>
            <person name="Novod N."/>
            <person name="O'Neill B."/>
            <person name="Osman S."/>
            <person name="Markiewicz E."/>
            <person name="Oyono O.L."/>
            <person name="Patti C."/>
            <person name="Phunkhang P."/>
            <person name="Pierre F."/>
            <person name="Priest M."/>
            <person name="Raghuraman S."/>
            <person name="Rege F."/>
            <person name="Reyes R."/>
            <person name="Rise C."/>
            <person name="Rogov P."/>
            <person name="Ross K."/>
            <person name="Ryan E."/>
            <person name="Settipalli S."/>
            <person name="Shea T."/>
            <person name="Sherpa N."/>
            <person name="Shi L."/>
            <person name="Shih D."/>
            <person name="Sparrow T."/>
            <person name="Spaulding J."/>
            <person name="Stalker J."/>
            <person name="Stange-Thomann N."/>
            <person name="Stavropoulos S."/>
            <person name="Stone C."/>
            <person name="Strader C."/>
            <person name="Tesfaye S."/>
            <person name="Thomson T."/>
            <person name="Thoulutsang Y."/>
            <person name="Thoulutsang D."/>
            <person name="Topham K."/>
            <person name="Topping I."/>
            <person name="Tsamla T."/>
            <person name="Vassiliev H."/>
            <person name="Vo A."/>
            <person name="Wangchuk T."/>
            <person name="Wangdi T."/>
            <person name="Weiand M."/>
            <person name="Wilkinson J."/>
            <person name="Wilson A."/>
            <person name="Yadav S."/>
            <person name="Young G."/>
            <person name="Yu Q."/>
            <person name="Zembek L."/>
            <person name="Zhong D."/>
            <person name="Zimmer A."/>
            <person name="Zwirko Z."/>
            <person name="Jaffe D.B."/>
            <person name="Alvarez P."/>
            <person name="Brockman W."/>
            <person name="Butler J."/>
            <person name="Chin C."/>
            <person name="Gnerre S."/>
            <person name="Grabherr M."/>
            <person name="Kleber M."/>
            <person name="Mauceli E."/>
            <person name="MacCallum I."/>
        </authorList>
    </citation>
    <scope>NUCLEOTIDE SEQUENCE [LARGE SCALE GENOMIC DNA]</scope>
    <source>
        <strain evidence="7">Tucson 15287-2541.00</strain>
    </source>
</reference>
<evidence type="ECO:0000256" key="1">
    <source>
        <dbReference type="ARBA" id="ARBA00004613"/>
    </source>
</evidence>
<evidence type="ECO:0000313" key="7">
    <source>
        <dbReference type="Proteomes" id="UP000001070"/>
    </source>
</evidence>
<evidence type="ECO:0000313" key="6">
    <source>
        <dbReference type="EMBL" id="EDV90731.1"/>
    </source>
</evidence>
<dbReference type="PhylomeDB" id="B4JYG9"/>
<dbReference type="CDD" id="cd23992">
    <property type="entry name" value="PBP_GOBP"/>
    <property type="match status" value="1"/>
</dbReference>
<feature type="signal peptide" evidence="5">
    <location>
        <begin position="1"/>
        <end position="19"/>
    </location>
</feature>
<feature type="chain" id="PRO_5002813175" evidence="5">
    <location>
        <begin position="20"/>
        <end position="244"/>
    </location>
</feature>
<dbReference type="PANTHER" id="PTHR11857:SF43">
    <property type="entry name" value="GEO07291P1-RELATED"/>
    <property type="match status" value="1"/>
</dbReference>
<dbReference type="GO" id="GO:0005615">
    <property type="term" value="C:extracellular space"/>
    <property type="evidence" value="ECO:0007669"/>
    <property type="project" value="TreeGrafter"/>
</dbReference>
<dbReference type="SUPFAM" id="SSF47565">
    <property type="entry name" value="Insect pheromone/odorant-binding proteins"/>
    <property type="match status" value="2"/>
</dbReference>
<dbReference type="InterPro" id="IPR036728">
    <property type="entry name" value="PBP_GOBP_sf"/>
</dbReference>
<evidence type="ECO:0000256" key="5">
    <source>
        <dbReference type="SAM" id="SignalP"/>
    </source>
</evidence>
<accession>B4JYG9</accession>
<dbReference type="PANTHER" id="PTHR11857">
    <property type="entry name" value="ODORANT BINDING PROTEIN-RELATED"/>
    <property type="match status" value="1"/>
</dbReference>